<proteinExistence type="predicted"/>
<dbReference type="PANTHER" id="PTHR33199:SF8">
    <property type="entry name" value="MACPF DOMAIN-CONTAINING PROTEIN NSL1"/>
    <property type="match status" value="1"/>
</dbReference>
<accession>A0A396H883</accession>
<dbReference type="Proteomes" id="UP000265566">
    <property type="component" value="Chromosome 7"/>
</dbReference>
<dbReference type="AlphaFoldDB" id="A0A396H883"/>
<gene>
    <name evidence="1" type="ORF">MtrunA17_Chr7g0274881</name>
</gene>
<reference evidence="1" key="1">
    <citation type="journal article" date="2018" name="Nat. Plants">
        <title>Whole-genome landscape of Medicago truncatula symbiotic genes.</title>
        <authorList>
            <person name="Pecrix Y."/>
            <person name="Gamas P."/>
            <person name="Carrere S."/>
        </authorList>
    </citation>
    <scope>NUCLEOTIDE SEQUENCE</scope>
    <source>
        <tissue evidence="1">Leaves</tissue>
    </source>
</reference>
<dbReference type="EMBL" id="PSQE01000007">
    <property type="protein sequence ID" value="RHN49470.1"/>
    <property type="molecule type" value="Genomic_DNA"/>
</dbReference>
<protein>
    <submittedName>
        <fullName evidence="1">Uncharacterized protein</fullName>
    </submittedName>
</protein>
<name>A0A396H883_MEDTR</name>
<dbReference type="PANTHER" id="PTHR33199">
    <property type="entry name" value="MACPF DOMAIN-CONTAINING PROTEIN CAD1"/>
    <property type="match status" value="1"/>
</dbReference>
<comment type="caution">
    <text evidence="1">The sequence shown here is derived from an EMBL/GenBank/DDBJ whole genome shotgun (WGS) entry which is preliminary data.</text>
</comment>
<evidence type="ECO:0000313" key="1">
    <source>
        <dbReference type="EMBL" id="RHN49470.1"/>
    </source>
</evidence>
<dbReference type="Gramene" id="rna44307">
    <property type="protein sequence ID" value="RHN49470.1"/>
    <property type="gene ID" value="gene44307"/>
</dbReference>
<dbReference type="InterPro" id="IPR044663">
    <property type="entry name" value="CAD1/NSL1-like"/>
</dbReference>
<dbReference type="GO" id="GO:0006952">
    <property type="term" value="P:defense response"/>
    <property type="evidence" value="ECO:0007669"/>
    <property type="project" value="InterPro"/>
</dbReference>
<dbReference type="GO" id="GO:0012501">
    <property type="term" value="P:programmed cell death"/>
    <property type="evidence" value="ECO:0007669"/>
    <property type="project" value="InterPro"/>
</dbReference>
<sequence length="69" mass="7499">MGGKDVVHIKQSKDSDIPPTELQKLLKQLADERFSADSNQSSNVNPVAISGKLKVKINMLVFLEGSCEA</sequence>
<organism evidence="1">
    <name type="scientific">Medicago truncatula</name>
    <name type="common">Barrel medic</name>
    <name type="synonym">Medicago tribuloides</name>
    <dbReference type="NCBI Taxonomy" id="3880"/>
    <lineage>
        <taxon>Eukaryota</taxon>
        <taxon>Viridiplantae</taxon>
        <taxon>Streptophyta</taxon>
        <taxon>Embryophyta</taxon>
        <taxon>Tracheophyta</taxon>
        <taxon>Spermatophyta</taxon>
        <taxon>Magnoliopsida</taxon>
        <taxon>eudicotyledons</taxon>
        <taxon>Gunneridae</taxon>
        <taxon>Pentapetalae</taxon>
        <taxon>rosids</taxon>
        <taxon>fabids</taxon>
        <taxon>Fabales</taxon>
        <taxon>Fabaceae</taxon>
        <taxon>Papilionoideae</taxon>
        <taxon>50 kb inversion clade</taxon>
        <taxon>NPAAA clade</taxon>
        <taxon>Hologalegina</taxon>
        <taxon>IRL clade</taxon>
        <taxon>Trifolieae</taxon>
        <taxon>Medicago</taxon>
    </lineage>
</organism>
<dbReference type="GO" id="GO:2000031">
    <property type="term" value="P:regulation of salicylic acid mediated signaling pathway"/>
    <property type="evidence" value="ECO:0007669"/>
    <property type="project" value="InterPro"/>
</dbReference>